<reference evidence="9 10" key="1">
    <citation type="submission" date="2014-07" db="EMBL/GenBank/DDBJ databases">
        <authorList>
            <person name="McCorrison J."/>
            <person name="Sanka R."/>
            <person name="Torralba M."/>
            <person name="Gillis M."/>
            <person name="Haft D.H."/>
            <person name="Methe B."/>
            <person name="Sutton G."/>
            <person name="Nelson K.E."/>
        </authorList>
    </citation>
    <scope>NUCLEOTIDE SEQUENCE [LARGE SCALE GENOMIC DNA]</scope>
    <source>
        <strain evidence="9 10">S9-PR14</strain>
    </source>
</reference>
<comment type="subcellular location">
    <subcellularLocation>
        <location evidence="1">Cell outer membrane</location>
    </subcellularLocation>
</comment>
<dbReference type="OrthoDB" id="724176at2"/>
<keyword evidence="4" id="KW-0472">Membrane</keyword>
<dbReference type="InterPro" id="IPR012944">
    <property type="entry name" value="SusD_RagB_dom"/>
</dbReference>
<feature type="signal peptide" evidence="6">
    <location>
        <begin position="1"/>
        <end position="22"/>
    </location>
</feature>
<accession>A0A098YVU5</accession>
<name>A0A098YVU5_9BACT</name>
<evidence type="ECO:0000256" key="6">
    <source>
        <dbReference type="SAM" id="SignalP"/>
    </source>
</evidence>
<protein>
    <submittedName>
        <fullName evidence="9">Starch-binding protein</fullName>
    </submittedName>
</protein>
<evidence type="ECO:0000259" key="7">
    <source>
        <dbReference type="Pfam" id="PF07980"/>
    </source>
</evidence>
<dbReference type="GO" id="GO:0009279">
    <property type="term" value="C:cell outer membrane"/>
    <property type="evidence" value="ECO:0007669"/>
    <property type="project" value="UniProtKB-SubCell"/>
</dbReference>
<dbReference type="RefSeq" id="WP_036926338.1">
    <property type="nucleotide sequence ID" value="NZ_JRPQ01000062.1"/>
</dbReference>
<dbReference type="Pfam" id="PF07980">
    <property type="entry name" value="SusD_RagB"/>
    <property type="match status" value="1"/>
</dbReference>
<feature type="domain" description="RagB/SusD" evidence="7">
    <location>
        <begin position="370"/>
        <end position="655"/>
    </location>
</feature>
<keyword evidence="5" id="KW-0998">Cell outer membrane</keyword>
<gene>
    <name evidence="9" type="ORF">HMPREF9304_03275</name>
</gene>
<dbReference type="AlphaFoldDB" id="A0A098YVU5"/>
<evidence type="ECO:0000259" key="8">
    <source>
        <dbReference type="Pfam" id="PF14322"/>
    </source>
</evidence>
<feature type="domain" description="SusD-like N-terminal" evidence="8">
    <location>
        <begin position="86"/>
        <end position="231"/>
    </location>
</feature>
<evidence type="ECO:0000256" key="2">
    <source>
        <dbReference type="ARBA" id="ARBA00006275"/>
    </source>
</evidence>
<dbReference type="Pfam" id="PF14322">
    <property type="entry name" value="SusD-like_3"/>
    <property type="match status" value="1"/>
</dbReference>
<keyword evidence="3 6" id="KW-0732">Signal</keyword>
<dbReference type="Gene3D" id="1.25.40.390">
    <property type="match status" value="1"/>
</dbReference>
<proteinExistence type="inferred from homology"/>
<evidence type="ECO:0000256" key="5">
    <source>
        <dbReference type="ARBA" id="ARBA00023237"/>
    </source>
</evidence>
<evidence type="ECO:0000256" key="3">
    <source>
        <dbReference type="ARBA" id="ARBA00022729"/>
    </source>
</evidence>
<comment type="similarity">
    <text evidence="2">Belongs to the SusD family.</text>
</comment>
<evidence type="ECO:0000313" key="10">
    <source>
        <dbReference type="Proteomes" id="UP000029723"/>
    </source>
</evidence>
<dbReference type="EMBL" id="JRPQ01000062">
    <property type="protein sequence ID" value="KGI22673.1"/>
    <property type="molecule type" value="Genomic_DNA"/>
</dbReference>
<dbReference type="InterPro" id="IPR033985">
    <property type="entry name" value="SusD-like_N"/>
</dbReference>
<feature type="chain" id="PRO_5001951528" evidence="6">
    <location>
        <begin position="23"/>
        <end position="655"/>
    </location>
</feature>
<dbReference type="SUPFAM" id="SSF48452">
    <property type="entry name" value="TPR-like"/>
    <property type="match status" value="1"/>
</dbReference>
<evidence type="ECO:0000313" key="9">
    <source>
        <dbReference type="EMBL" id="KGI22673.1"/>
    </source>
</evidence>
<evidence type="ECO:0000256" key="1">
    <source>
        <dbReference type="ARBA" id="ARBA00004442"/>
    </source>
</evidence>
<organism evidence="9 10">
    <name type="scientific">Hoylesella timonensis S9-PR14</name>
    <dbReference type="NCBI Taxonomy" id="1401062"/>
    <lineage>
        <taxon>Bacteria</taxon>
        <taxon>Pseudomonadati</taxon>
        <taxon>Bacteroidota</taxon>
        <taxon>Bacteroidia</taxon>
        <taxon>Bacteroidales</taxon>
        <taxon>Prevotellaceae</taxon>
        <taxon>Hoylesella</taxon>
    </lineage>
</organism>
<dbReference type="Proteomes" id="UP000029723">
    <property type="component" value="Unassembled WGS sequence"/>
</dbReference>
<dbReference type="PROSITE" id="PS51257">
    <property type="entry name" value="PROKAR_LIPOPROTEIN"/>
    <property type="match status" value="1"/>
</dbReference>
<sequence length="655" mass="74955">MKILSDSKIVSKIVSMALLFSAATLTTSCDFLDVVPPEQASLSDATKSHDRAMGFLFSCYGGIGVDNPCNYLGEVASSTDEYTLPYSWSGDGMWDDYACNTASATNQNWLWGTTYQYIGQCLLFQKELEKMKGNFVSEAEKKEWLAESKFLIAYYHFATLRRYGPIPITDSYIAMDTPTEQYNGRFHFDYCVDWIAKMLDEAAEGLPAVRTKSEEWGRATSTMCKAVKARMLLYAASPLWNGKFPFPTWENKNFETPGYGKKLVSTTYDKGKWERALQANLEAFRLATGEGDRKLYDDLDFYKRNDLKLPYAPGISDGDYPTEEDKAKQEDFLKRVMLMRYAVSTRESEGNKEYIWASWKMGFDIASRMPHHIIKLNNGNWQNGWSGVSPTLYTIEHFYTKDGKLPGKDNHFSPQAEWFTSANIAGRKDIIKLNANREPRFYAWMAFDGGDYGSVFRAGQPLKLQMRNPEEQGFSTQFNRDNSVTGYLTQKYVDPKYEYGNAGSVNGGTSAPTILFRLAELYLNIAECYAALDDVDNALKYLNPIRERAGIPDLTKADVTADMTITDWVRNERFIELWNEGQRFFDVRRWCEGEKYFSAGKRLGLNAEVTKPTFEEFNVPTKPKHPFVWSNRMYLNPVFYNEVYKNPQMVQAPGY</sequence>
<evidence type="ECO:0000256" key="4">
    <source>
        <dbReference type="ARBA" id="ARBA00023136"/>
    </source>
</evidence>
<comment type="caution">
    <text evidence="9">The sequence shown here is derived from an EMBL/GenBank/DDBJ whole genome shotgun (WGS) entry which is preliminary data.</text>
</comment>
<dbReference type="InterPro" id="IPR011990">
    <property type="entry name" value="TPR-like_helical_dom_sf"/>
</dbReference>